<evidence type="ECO:0000313" key="2">
    <source>
        <dbReference type="EMBL" id="EJK46014.1"/>
    </source>
</evidence>
<protein>
    <submittedName>
        <fullName evidence="2">Uncharacterized protein</fullName>
    </submittedName>
</protein>
<feature type="region of interest" description="Disordered" evidence="1">
    <location>
        <begin position="1"/>
        <end position="45"/>
    </location>
</feature>
<keyword evidence="3" id="KW-1185">Reference proteome</keyword>
<feature type="compositionally biased region" description="Polar residues" evidence="1">
    <location>
        <begin position="33"/>
        <end position="45"/>
    </location>
</feature>
<dbReference type="EMBL" id="AGNL01048066">
    <property type="protein sequence ID" value="EJK46014.1"/>
    <property type="molecule type" value="Genomic_DNA"/>
</dbReference>
<proteinExistence type="predicted"/>
<dbReference type="AlphaFoldDB" id="K0R3J3"/>
<dbReference type="Proteomes" id="UP000266841">
    <property type="component" value="Unassembled WGS sequence"/>
</dbReference>
<feature type="non-terminal residue" evidence="2">
    <location>
        <position position="1"/>
    </location>
</feature>
<evidence type="ECO:0000256" key="1">
    <source>
        <dbReference type="SAM" id="MobiDB-lite"/>
    </source>
</evidence>
<evidence type="ECO:0000313" key="3">
    <source>
        <dbReference type="Proteomes" id="UP000266841"/>
    </source>
</evidence>
<name>K0R3J3_THAOC</name>
<sequence length="79" mass="8741">AEGTRPSRIDSAVAPNTARVSEKKRSHRKSSSYGQPTRNRPTNAISRTACTTHVLHRLNDALGVLDSNPLGYKLRKMKI</sequence>
<accession>K0R3J3</accession>
<comment type="caution">
    <text evidence="2">The sequence shown here is derived from an EMBL/GenBank/DDBJ whole genome shotgun (WGS) entry which is preliminary data.</text>
</comment>
<organism evidence="2 3">
    <name type="scientific">Thalassiosira oceanica</name>
    <name type="common">Marine diatom</name>
    <dbReference type="NCBI Taxonomy" id="159749"/>
    <lineage>
        <taxon>Eukaryota</taxon>
        <taxon>Sar</taxon>
        <taxon>Stramenopiles</taxon>
        <taxon>Ochrophyta</taxon>
        <taxon>Bacillariophyta</taxon>
        <taxon>Coscinodiscophyceae</taxon>
        <taxon>Thalassiosirophycidae</taxon>
        <taxon>Thalassiosirales</taxon>
        <taxon>Thalassiosiraceae</taxon>
        <taxon>Thalassiosira</taxon>
    </lineage>
</organism>
<reference evidence="2 3" key="1">
    <citation type="journal article" date="2012" name="Genome Biol.">
        <title>Genome and low-iron response of an oceanic diatom adapted to chronic iron limitation.</title>
        <authorList>
            <person name="Lommer M."/>
            <person name="Specht M."/>
            <person name="Roy A.S."/>
            <person name="Kraemer L."/>
            <person name="Andreson R."/>
            <person name="Gutowska M.A."/>
            <person name="Wolf J."/>
            <person name="Bergner S.V."/>
            <person name="Schilhabel M.B."/>
            <person name="Klostermeier U.C."/>
            <person name="Beiko R.G."/>
            <person name="Rosenstiel P."/>
            <person name="Hippler M."/>
            <person name="Laroche J."/>
        </authorList>
    </citation>
    <scope>NUCLEOTIDE SEQUENCE [LARGE SCALE GENOMIC DNA]</scope>
    <source>
        <strain evidence="2 3">CCMP1005</strain>
    </source>
</reference>
<gene>
    <name evidence="2" type="ORF">THAOC_35340</name>
</gene>